<dbReference type="GeneID" id="105218926"/>
<reference evidence="2" key="2">
    <citation type="journal article" date="2015" name="Gigascience">
        <title>Reconstructing a comprehensive transcriptome assembly of a white-pupal translocated strain of the pest fruit fly Bactrocera cucurbitae.</title>
        <authorList>
            <person name="Sim S.B."/>
            <person name="Calla B."/>
            <person name="Hall B."/>
            <person name="DeRego T."/>
            <person name="Geib S.M."/>
        </authorList>
    </citation>
    <scope>NUCLEOTIDE SEQUENCE</scope>
</reference>
<proteinExistence type="predicted"/>
<accession>A0A0A1XHT7</accession>
<dbReference type="AlphaFoldDB" id="A0A0A1XHT7"/>
<sequence length="240" mass="27932">MSKLEDLLAKKKAVVPVLDLSKNIVQTKEEFKRLMEKVPDYKMRPIKVRADEIKIKERDFSFKISKKEVRKLLKHNGEREPIYIYGDPIPSEMKDVPIMDLCSVPIDWKMLTTLRPKSKQEEEYFSRMTEMAKMQLKTEMRDRREFMLNNCIKKNKNKSGIVETKLAVCVECGQEMCCGKSCMDFNYDLYVRIEPKIPKPKQPVNNINKGKISGRKPFTKNGIKNKSNKKKSATSAMPMA</sequence>
<evidence type="ECO:0000256" key="1">
    <source>
        <dbReference type="SAM" id="MobiDB-lite"/>
    </source>
</evidence>
<dbReference type="OrthoDB" id="8250201at2759"/>
<protein>
    <submittedName>
        <fullName evidence="2">UvrABC system protein C</fullName>
    </submittedName>
</protein>
<reference evidence="2" key="1">
    <citation type="submission" date="2014-11" db="EMBL/GenBank/DDBJ databases">
        <authorList>
            <person name="Geib S."/>
        </authorList>
    </citation>
    <scope>NUCLEOTIDE SEQUENCE</scope>
</reference>
<organism evidence="2">
    <name type="scientific">Zeugodacus cucurbitae</name>
    <name type="common">Melon fruit fly</name>
    <name type="synonym">Bactrocera cucurbitae</name>
    <dbReference type="NCBI Taxonomy" id="28588"/>
    <lineage>
        <taxon>Eukaryota</taxon>
        <taxon>Metazoa</taxon>
        <taxon>Ecdysozoa</taxon>
        <taxon>Arthropoda</taxon>
        <taxon>Hexapoda</taxon>
        <taxon>Insecta</taxon>
        <taxon>Pterygota</taxon>
        <taxon>Neoptera</taxon>
        <taxon>Endopterygota</taxon>
        <taxon>Diptera</taxon>
        <taxon>Brachycera</taxon>
        <taxon>Muscomorpha</taxon>
        <taxon>Tephritoidea</taxon>
        <taxon>Tephritidae</taxon>
        <taxon>Zeugodacus</taxon>
        <taxon>Zeugodacus</taxon>
    </lineage>
</organism>
<name>A0A0A1XHT7_ZEUCU</name>
<feature type="region of interest" description="Disordered" evidence="1">
    <location>
        <begin position="201"/>
        <end position="240"/>
    </location>
</feature>
<gene>
    <name evidence="2" type="primary">uvrC_0</name>
    <name evidence="2" type="ORF">g.2000</name>
</gene>
<dbReference type="EMBL" id="GBXI01003812">
    <property type="protein sequence ID" value="JAD10480.1"/>
    <property type="molecule type" value="Transcribed_RNA"/>
</dbReference>
<evidence type="ECO:0000313" key="2">
    <source>
        <dbReference type="EMBL" id="JAD10480.1"/>
    </source>
</evidence>